<proteinExistence type="predicted"/>
<evidence type="ECO:0000256" key="1">
    <source>
        <dbReference type="SAM" id="MobiDB-lite"/>
    </source>
</evidence>
<name>A0A6J5MT60_9CAUD</name>
<accession>A0A6J5MT60</accession>
<organism evidence="2">
    <name type="scientific">uncultured Caudovirales phage</name>
    <dbReference type="NCBI Taxonomy" id="2100421"/>
    <lineage>
        <taxon>Viruses</taxon>
        <taxon>Duplodnaviria</taxon>
        <taxon>Heunggongvirae</taxon>
        <taxon>Uroviricota</taxon>
        <taxon>Caudoviricetes</taxon>
        <taxon>Peduoviridae</taxon>
        <taxon>Maltschvirus</taxon>
        <taxon>Maltschvirus maltsch</taxon>
    </lineage>
</organism>
<evidence type="ECO:0000313" key="2">
    <source>
        <dbReference type="EMBL" id="CAB4146779.1"/>
    </source>
</evidence>
<sequence length="54" mass="6168">MKVRATAKCYIGNTIREEGEVFEYNGIPDTILHAVEEESPKAKRKQRDNASDEE</sequence>
<dbReference type="EMBL" id="LR796472">
    <property type="protein sequence ID" value="CAB4146779.1"/>
    <property type="molecule type" value="Genomic_DNA"/>
</dbReference>
<gene>
    <name evidence="2" type="ORF">UFOVP496_19</name>
</gene>
<feature type="region of interest" description="Disordered" evidence="1">
    <location>
        <begin position="35"/>
        <end position="54"/>
    </location>
</feature>
<reference evidence="2" key="1">
    <citation type="submission" date="2020-04" db="EMBL/GenBank/DDBJ databases">
        <authorList>
            <person name="Chiriac C."/>
            <person name="Salcher M."/>
            <person name="Ghai R."/>
            <person name="Kavagutti S V."/>
        </authorList>
    </citation>
    <scope>NUCLEOTIDE SEQUENCE</scope>
</reference>
<protein>
    <submittedName>
        <fullName evidence="2">Uncharacterized protein</fullName>
    </submittedName>
</protein>